<evidence type="ECO:0000313" key="3">
    <source>
        <dbReference type="EnsemblMetazoa" id="GBRI020214-PA"/>
    </source>
</evidence>
<evidence type="ECO:0000259" key="2">
    <source>
        <dbReference type="PROSITE" id="PS51053"/>
    </source>
</evidence>
<name>A0A1A9WHP1_9MUSC</name>
<feature type="compositionally biased region" description="Basic residues" evidence="1">
    <location>
        <begin position="539"/>
        <end position="555"/>
    </location>
</feature>
<feature type="compositionally biased region" description="Low complexity" evidence="1">
    <location>
        <begin position="565"/>
        <end position="587"/>
    </location>
</feature>
<accession>A0A1A9WHP1</accession>
<dbReference type="AlphaFoldDB" id="A0A1A9WHP1"/>
<dbReference type="PROSITE" id="PS51053">
    <property type="entry name" value="SERTA"/>
    <property type="match status" value="1"/>
</dbReference>
<dbReference type="PANTHER" id="PTHR16277">
    <property type="entry name" value="CELL DIVISION CYCLE ASSOCIATED PROTEIN 4/SERTA DOMAIN-CONTAINING PROTEIN 2"/>
    <property type="match status" value="1"/>
</dbReference>
<feature type="domain" description="SERTA" evidence="2">
    <location>
        <begin position="475"/>
        <end position="522"/>
    </location>
</feature>
<feature type="region of interest" description="Disordered" evidence="1">
    <location>
        <begin position="526"/>
        <end position="587"/>
    </location>
</feature>
<protein>
    <recommendedName>
        <fullName evidence="2">SERTA domain-containing protein</fullName>
    </recommendedName>
</protein>
<feature type="compositionally biased region" description="Low complexity" evidence="1">
    <location>
        <begin position="398"/>
        <end position="410"/>
    </location>
</feature>
<dbReference type="PANTHER" id="PTHR16277:SF7">
    <property type="entry name" value="RE12330P"/>
    <property type="match status" value="1"/>
</dbReference>
<dbReference type="Proteomes" id="UP000091820">
    <property type="component" value="Unassembled WGS sequence"/>
</dbReference>
<evidence type="ECO:0000313" key="4">
    <source>
        <dbReference type="Proteomes" id="UP000091820"/>
    </source>
</evidence>
<reference evidence="4" key="1">
    <citation type="submission" date="2014-03" db="EMBL/GenBank/DDBJ databases">
        <authorList>
            <person name="Aksoy S."/>
            <person name="Warren W."/>
            <person name="Wilson R.K."/>
        </authorList>
    </citation>
    <scope>NUCLEOTIDE SEQUENCE [LARGE SCALE GENOMIC DNA]</scope>
    <source>
        <strain evidence="4">IAEA</strain>
    </source>
</reference>
<dbReference type="EnsemblMetazoa" id="GBRI020214-RA">
    <property type="protein sequence ID" value="GBRI020214-PA"/>
    <property type="gene ID" value="GBRI020214"/>
</dbReference>
<reference evidence="3" key="2">
    <citation type="submission" date="2020-05" db="UniProtKB">
        <authorList>
            <consortium name="EnsemblMetazoa"/>
        </authorList>
    </citation>
    <scope>IDENTIFICATION</scope>
    <source>
        <strain evidence="3">IAEA</strain>
    </source>
</reference>
<feature type="region of interest" description="Disordered" evidence="1">
    <location>
        <begin position="390"/>
        <end position="412"/>
    </location>
</feature>
<keyword evidence="4" id="KW-1185">Reference proteome</keyword>
<organism evidence="3 4">
    <name type="scientific">Glossina brevipalpis</name>
    <dbReference type="NCBI Taxonomy" id="37001"/>
    <lineage>
        <taxon>Eukaryota</taxon>
        <taxon>Metazoa</taxon>
        <taxon>Ecdysozoa</taxon>
        <taxon>Arthropoda</taxon>
        <taxon>Hexapoda</taxon>
        <taxon>Insecta</taxon>
        <taxon>Pterygota</taxon>
        <taxon>Neoptera</taxon>
        <taxon>Endopterygota</taxon>
        <taxon>Diptera</taxon>
        <taxon>Brachycera</taxon>
        <taxon>Muscomorpha</taxon>
        <taxon>Hippoboscoidea</taxon>
        <taxon>Glossinidae</taxon>
        <taxon>Glossina</taxon>
    </lineage>
</organism>
<dbReference type="VEuPathDB" id="VectorBase:GBRI020214"/>
<dbReference type="InterPro" id="IPR052262">
    <property type="entry name" value="E2F-SERTA_domain_protein"/>
</dbReference>
<sequence length="958" mass="105691">MKIFWDNYSNNNNNNKKKKTIPKTLLCANISLPFVNRLQCLIFSVRYNQLSVLLVLSEYFISTFHIRDYVMNVVYIDINSAMGLQATAATKRKHELTFDTKDTNTYTANCPPPLKASKWSLNNNNYVDAVEEQCTSNKMSINGIKNCRTITTNDDIKTNCISPNNIHNNNNNNNNNESKNCDSSCGTIAHSIMNGKDINKPSTPVLNAIVATIPAAADVDATTPLPPTSITPVPEDSIAKLEVVAAVPCEPWVSAPEPVDCISKLQAVAVPTDPWGSISTRSTLATTLLSADELDDDDDDFEDDYEEEESIIPTYCPLRYHPFPTSSPSANAHQPQRIASFPPAQSYGSRPNYYSEPFPQQNCSRTGSPQHIRVANGFTWQNGGNGNFYGAHESFSAQQQQQQQPQQQQQTIRCAENGKSYLELGCSSPAPPPNSAPIVPQPTSFTNMHVNESRHPIKRCCDGRGSWCNTNKPCYKDIRLKIRNLSMFKLSRFRQVSEQSLYRSVLICNTLKRIDREIETEAKELHQAAANVAQQQQQHHQHQHSHYHHHLHSHMQHQPPPPPHLTHGGQHQQTPPQLHTQQQQPMLHPQHQDYIPVLNCGRLTGAIDYHGQHQVQQSHQLQQNFPHPYQQSQPERMDIPPPAYQKPAPNTHFTLGNGNSACNIGSATATMHPYDHYPFRESHSGRATPFPTCQPVISTPPATTPATTQVQSCQPANVTPAITTTTLTSLSDSDSGYADDDSTRSINWSSVLSLSSQSALDPLNNNDLFSILPPANPATAVPVTITSASSSVLNGNDNGNQTSSVAISGTFTTVQSANSSTSASSASTNNNCNTTPPSSSTTATFTTLSTISSATHSLTSSYVNSMSAHLNPASTWEYSFLDMEFGLGSEFTELVPSCKLSSSDDLFKNSLTPVAVTSRYENELEQPAHIMSNKTLHILLMCGERRKQFLFGMEIYCK</sequence>
<dbReference type="InterPro" id="IPR009263">
    <property type="entry name" value="SERTA_dom"/>
</dbReference>
<proteinExistence type="predicted"/>
<dbReference type="STRING" id="37001.A0A1A9WHP1"/>
<dbReference type="Pfam" id="PF06031">
    <property type="entry name" value="SERTA"/>
    <property type="match status" value="1"/>
</dbReference>
<evidence type="ECO:0000256" key="1">
    <source>
        <dbReference type="SAM" id="MobiDB-lite"/>
    </source>
</evidence>
<dbReference type="GO" id="GO:0005634">
    <property type="term" value="C:nucleus"/>
    <property type="evidence" value="ECO:0007669"/>
    <property type="project" value="TreeGrafter"/>
</dbReference>
<feature type="region of interest" description="Disordered" evidence="1">
    <location>
        <begin position="820"/>
        <end position="841"/>
    </location>
</feature>